<evidence type="ECO:0000313" key="2">
    <source>
        <dbReference type="Proteomes" id="UP001146453"/>
    </source>
</evidence>
<gene>
    <name evidence="1" type="ORF">L8U61_01435</name>
</gene>
<protein>
    <submittedName>
        <fullName evidence="1">Uncharacterized protein</fullName>
    </submittedName>
</protein>
<accession>A0ABT4R5K5</accession>
<evidence type="ECO:0000313" key="1">
    <source>
        <dbReference type="EMBL" id="MCZ9290804.1"/>
    </source>
</evidence>
<dbReference type="EMBL" id="JAKMUR010000002">
    <property type="protein sequence ID" value="MCZ9290804.1"/>
    <property type="molecule type" value="Genomic_DNA"/>
</dbReference>
<sequence>MGGHKNQQKRTQELEFIRRTAEGLRKGIVTGPAAARLRGISTLNWVEQVDVVYLSNCRARAKPKTNDEIVHRNGKITADDVTVHDGVRVTSLIHTLFDSYRYYGRREALVQIESARWKWPSLTAEELLERTKTLPRAKGLAGFRELIRFSAESSQSPLETLLRDAVLQAIASGRLTGVETVEFQAGFRIRDRDGNMTVAWADALINGFLFLEGDGEEKTSGVMGDAVEAINRERHREKQLQNEGAVFERVGWRELNAPEMIRQLQRHIDNNPGVRRLPNRLNMTYRQWQEQSAWRRAG</sequence>
<keyword evidence="2" id="KW-1185">Reference proteome</keyword>
<comment type="caution">
    <text evidence="1">The sequence shown here is derived from an EMBL/GenBank/DDBJ whole genome shotgun (WGS) entry which is preliminary data.</text>
</comment>
<dbReference type="RefSeq" id="WP_269951616.1">
    <property type="nucleotide sequence ID" value="NZ_JAKMUR010000002.1"/>
</dbReference>
<organism evidence="1 2">
    <name type="scientific">Corynebacterium lehmanniae</name>
    <dbReference type="NCBI Taxonomy" id="2913497"/>
    <lineage>
        <taxon>Bacteria</taxon>
        <taxon>Bacillati</taxon>
        <taxon>Actinomycetota</taxon>
        <taxon>Actinomycetes</taxon>
        <taxon>Mycobacteriales</taxon>
        <taxon>Corynebacteriaceae</taxon>
        <taxon>Corynebacterium</taxon>
    </lineage>
</organism>
<reference evidence="1" key="1">
    <citation type="submission" date="2022-02" db="EMBL/GenBank/DDBJ databases">
        <title>Corynebacterium sp. from urogenital microbiome.</title>
        <authorList>
            <person name="Cappelli E.A."/>
            <person name="Ribeiro T.G."/>
            <person name="Peixe L."/>
        </authorList>
    </citation>
    <scope>NUCLEOTIDE SEQUENCE</scope>
    <source>
        <strain evidence="1">C8Ua_144</strain>
    </source>
</reference>
<name>A0ABT4R5K5_9CORY</name>
<dbReference type="Proteomes" id="UP001146453">
    <property type="component" value="Unassembled WGS sequence"/>
</dbReference>
<proteinExistence type="predicted"/>